<dbReference type="VEuPathDB" id="VectorBase:PPAI009223"/>
<evidence type="ECO:0000256" key="1">
    <source>
        <dbReference type="SAM" id="MobiDB-lite"/>
    </source>
</evidence>
<accession>A0A1B0DLI3</accession>
<sequence length="70" mass="7289">MISTITSDGQARGGGGGGGGGQGGAGSLQQQQQHLYERDNRHTQVKTYTDHGNGHGMRSGGTTQYSKVRN</sequence>
<keyword evidence="3" id="KW-1185">Reference proteome</keyword>
<dbReference type="AlphaFoldDB" id="A0A1B0DLI3"/>
<feature type="compositionally biased region" description="Basic and acidic residues" evidence="1">
    <location>
        <begin position="35"/>
        <end position="53"/>
    </location>
</feature>
<feature type="compositionally biased region" description="Polar residues" evidence="1">
    <location>
        <begin position="60"/>
        <end position="70"/>
    </location>
</feature>
<evidence type="ECO:0000313" key="3">
    <source>
        <dbReference type="Proteomes" id="UP000092462"/>
    </source>
</evidence>
<dbReference type="Proteomes" id="UP000092462">
    <property type="component" value="Unassembled WGS sequence"/>
</dbReference>
<name>A0A1B0DLI3_PHLPP</name>
<evidence type="ECO:0000313" key="2">
    <source>
        <dbReference type="EnsemblMetazoa" id="PPAI009223-PA"/>
    </source>
</evidence>
<proteinExistence type="predicted"/>
<feature type="compositionally biased region" description="Gly residues" evidence="1">
    <location>
        <begin position="11"/>
        <end position="26"/>
    </location>
</feature>
<reference evidence="2" key="1">
    <citation type="submission" date="2022-08" db="UniProtKB">
        <authorList>
            <consortium name="EnsemblMetazoa"/>
        </authorList>
    </citation>
    <scope>IDENTIFICATION</scope>
    <source>
        <strain evidence="2">Israel</strain>
    </source>
</reference>
<dbReference type="EnsemblMetazoa" id="PPAI009223-RA">
    <property type="protein sequence ID" value="PPAI009223-PA"/>
    <property type="gene ID" value="PPAI009223"/>
</dbReference>
<organism evidence="2 3">
    <name type="scientific">Phlebotomus papatasi</name>
    <name type="common">Sandfly</name>
    <dbReference type="NCBI Taxonomy" id="29031"/>
    <lineage>
        <taxon>Eukaryota</taxon>
        <taxon>Metazoa</taxon>
        <taxon>Ecdysozoa</taxon>
        <taxon>Arthropoda</taxon>
        <taxon>Hexapoda</taxon>
        <taxon>Insecta</taxon>
        <taxon>Pterygota</taxon>
        <taxon>Neoptera</taxon>
        <taxon>Endopterygota</taxon>
        <taxon>Diptera</taxon>
        <taxon>Nematocera</taxon>
        <taxon>Psychodoidea</taxon>
        <taxon>Psychodidae</taxon>
        <taxon>Phlebotomus</taxon>
        <taxon>Phlebotomus</taxon>
    </lineage>
</organism>
<feature type="region of interest" description="Disordered" evidence="1">
    <location>
        <begin position="1"/>
        <end position="70"/>
    </location>
</feature>
<protein>
    <submittedName>
        <fullName evidence="2">Uncharacterized protein</fullName>
    </submittedName>
</protein>
<dbReference type="EMBL" id="AJVK01006678">
    <property type="status" value="NOT_ANNOTATED_CDS"/>
    <property type="molecule type" value="Genomic_DNA"/>
</dbReference>